<proteinExistence type="predicted"/>
<dbReference type="Proteomes" id="UP000236291">
    <property type="component" value="Unassembled WGS sequence"/>
</dbReference>
<comment type="caution">
    <text evidence="1">The sequence shown here is derived from an EMBL/GenBank/DDBJ whole genome shotgun (WGS) entry which is preliminary data.</text>
</comment>
<dbReference type="AlphaFoldDB" id="A0A2K3MAV4"/>
<reference evidence="1 2" key="2">
    <citation type="journal article" date="2017" name="Front. Plant Sci.">
        <title>Gene Classification and Mining of Molecular Markers Useful in Red Clover (Trifolium pratense) Breeding.</title>
        <authorList>
            <person name="Istvanek J."/>
            <person name="Dluhosova J."/>
            <person name="Dluhos P."/>
            <person name="Patkova L."/>
            <person name="Nedelnik J."/>
            <person name="Repkova J."/>
        </authorList>
    </citation>
    <scope>NUCLEOTIDE SEQUENCE [LARGE SCALE GENOMIC DNA]</scope>
    <source>
        <strain evidence="2">cv. Tatra</strain>
        <tissue evidence="1">Young leaves</tissue>
    </source>
</reference>
<protein>
    <submittedName>
        <fullName evidence="1">Uncharacterized protein</fullName>
    </submittedName>
</protein>
<reference evidence="1 2" key="1">
    <citation type="journal article" date="2014" name="Am. J. Bot.">
        <title>Genome assembly and annotation for red clover (Trifolium pratense; Fabaceae).</title>
        <authorList>
            <person name="Istvanek J."/>
            <person name="Jaros M."/>
            <person name="Krenek A."/>
            <person name="Repkova J."/>
        </authorList>
    </citation>
    <scope>NUCLEOTIDE SEQUENCE [LARGE SCALE GENOMIC DNA]</scope>
    <source>
        <strain evidence="2">cv. Tatra</strain>
        <tissue evidence="1">Young leaves</tissue>
    </source>
</reference>
<sequence>MMYEEDRIGIRCWGENGMVRARIEALRRSLGKNCDCPAIVLSKVRIYRHFL</sequence>
<evidence type="ECO:0000313" key="2">
    <source>
        <dbReference type="Proteomes" id="UP000236291"/>
    </source>
</evidence>
<evidence type="ECO:0000313" key="1">
    <source>
        <dbReference type="EMBL" id="PNX87915.1"/>
    </source>
</evidence>
<accession>A0A2K3MAV4</accession>
<dbReference type="EMBL" id="ASHM01055127">
    <property type="protein sequence ID" value="PNX87915.1"/>
    <property type="molecule type" value="Genomic_DNA"/>
</dbReference>
<organism evidence="1 2">
    <name type="scientific">Trifolium pratense</name>
    <name type="common">Red clover</name>
    <dbReference type="NCBI Taxonomy" id="57577"/>
    <lineage>
        <taxon>Eukaryota</taxon>
        <taxon>Viridiplantae</taxon>
        <taxon>Streptophyta</taxon>
        <taxon>Embryophyta</taxon>
        <taxon>Tracheophyta</taxon>
        <taxon>Spermatophyta</taxon>
        <taxon>Magnoliopsida</taxon>
        <taxon>eudicotyledons</taxon>
        <taxon>Gunneridae</taxon>
        <taxon>Pentapetalae</taxon>
        <taxon>rosids</taxon>
        <taxon>fabids</taxon>
        <taxon>Fabales</taxon>
        <taxon>Fabaceae</taxon>
        <taxon>Papilionoideae</taxon>
        <taxon>50 kb inversion clade</taxon>
        <taxon>NPAAA clade</taxon>
        <taxon>Hologalegina</taxon>
        <taxon>IRL clade</taxon>
        <taxon>Trifolieae</taxon>
        <taxon>Trifolium</taxon>
    </lineage>
</organism>
<name>A0A2K3MAV4_TRIPR</name>
<gene>
    <name evidence="1" type="ORF">L195_g044015</name>
</gene>